<evidence type="ECO:0000313" key="2">
    <source>
        <dbReference type="Proteomes" id="UP000256269"/>
    </source>
</evidence>
<dbReference type="Proteomes" id="UP000256269">
    <property type="component" value="Unassembled WGS sequence"/>
</dbReference>
<dbReference type="EMBL" id="QUNO01000027">
    <property type="protein sequence ID" value="REH28485.1"/>
    <property type="molecule type" value="Genomic_DNA"/>
</dbReference>
<dbReference type="AlphaFoldDB" id="A0A3E0GWH4"/>
<keyword evidence="2" id="KW-1185">Reference proteome</keyword>
<protein>
    <recommendedName>
        <fullName evidence="3">PH (Pleckstrin Homology) domain-containing protein</fullName>
    </recommendedName>
</protein>
<accession>A0A3E0GWH4</accession>
<organism evidence="1 2">
    <name type="scientific">Kutzneria buriramensis</name>
    <dbReference type="NCBI Taxonomy" id="1045776"/>
    <lineage>
        <taxon>Bacteria</taxon>
        <taxon>Bacillati</taxon>
        <taxon>Actinomycetota</taxon>
        <taxon>Actinomycetes</taxon>
        <taxon>Pseudonocardiales</taxon>
        <taxon>Pseudonocardiaceae</taxon>
        <taxon>Kutzneria</taxon>
    </lineage>
</organism>
<evidence type="ECO:0000313" key="1">
    <source>
        <dbReference type="EMBL" id="REH28485.1"/>
    </source>
</evidence>
<comment type="caution">
    <text evidence="1">The sequence shown here is derived from an EMBL/GenBank/DDBJ whole genome shotgun (WGS) entry which is preliminary data.</text>
</comment>
<gene>
    <name evidence="1" type="ORF">BCF44_12765</name>
</gene>
<reference evidence="1 2" key="1">
    <citation type="submission" date="2018-08" db="EMBL/GenBank/DDBJ databases">
        <title>Genomic Encyclopedia of Archaeal and Bacterial Type Strains, Phase II (KMG-II): from individual species to whole genera.</title>
        <authorList>
            <person name="Goeker M."/>
        </authorList>
    </citation>
    <scope>NUCLEOTIDE SEQUENCE [LARGE SCALE GENOMIC DNA]</scope>
    <source>
        <strain evidence="1 2">DSM 45791</strain>
    </source>
</reference>
<evidence type="ECO:0008006" key="3">
    <source>
        <dbReference type="Google" id="ProtNLM"/>
    </source>
</evidence>
<name>A0A3E0GWH4_9PSEU</name>
<sequence>MPWLRRTLDGIGYLVGPFVVVLLLVRPVNWVLGLVALAVGAALCVRVQLCGVTCTPETVLVRSYFWSKRIPTRSVLEVRRGQPAIVWRDSAGVERSTRMVAFQAFITDIVAKDNRLALDRLDVWLANELTS</sequence>
<proteinExistence type="predicted"/>